<accession>A0ABU1N7A1</accession>
<reference evidence="1 2" key="1">
    <citation type="submission" date="2023-07" db="EMBL/GenBank/DDBJ databases">
        <title>Sorghum-associated microbial communities from plants grown in Nebraska, USA.</title>
        <authorList>
            <person name="Schachtman D."/>
        </authorList>
    </citation>
    <scope>NUCLEOTIDE SEQUENCE [LARGE SCALE GENOMIC DNA]</scope>
    <source>
        <strain evidence="1 2">DS1781</strain>
    </source>
</reference>
<dbReference type="Proteomes" id="UP001184230">
    <property type="component" value="Unassembled WGS sequence"/>
</dbReference>
<protein>
    <submittedName>
        <fullName evidence="1">Uncharacterized protein</fullName>
    </submittedName>
</protein>
<keyword evidence="2" id="KW-1185">Reference proteome</keyword>
<dbReference type="RefSeq" id="WP_309897706.1">
    <property type="nucleotide sequence ID" value="NZ_JAVDRF010000001.1"/>
</dbReference>
<name>A0ABU1N7A1_9BURK</name>
<dbReference type="EMBL" id="JAVDRF010000001">
    <property type="protein sequence ID" value="MDR6534304.1"/>
    <property type="molecule type" value="Genomic_DNA"/>
</dbReference>
<proteinExistence type="predicted"/>
<evidence type="ECO:0000313" key="2">
    <source>
        <dbReference type="Proteomes" id="UP001184230"/>
    </source>
</evidence>
<organism evidence="1 2">
    <name type="scientific">Variovorax soli</name>
    <dbReference type="NCBI Taxonomy" id="376815"/>
    <lineage>
        <taxon>Bacteria</taxon>
        <taxon>Pseudomonadati</taxon>
        <taxon>Pseudomonadota</taxon>
        <taxon>Betaproteobacteria</taxon>
        <taxon>Burkholderiales</taxon>
        <taxon>Comamonadaceae</taxon>
        <taxon>Variovorax</taxon>
    </lineage>
</organism>
<evidence type="ECO:0000313" key="1">
    <source>
        <dbReference type="EMBL" id="MDR6534304.1"/>
    </source>
</evidence>
<gene>
    <name evidence="1" type="ORF">J2739_000064</name>
</gene>
<sequence>MLKAALIASGAALIAWNLARELDDLHKLAIALQSAGLPALILEGYRSFKKGLEKPADSA</sequence>
<comment type="caution">
    <text evidence="1">The sequence shown here is derived from an EMBL/GenBank/DDBJ whole genome shotgun (WGS) entry which is preliminary data.</text>
</comment>